<dbReference type="InterPro" id="IPR029058">
    <property type="entry name" value="AB_hydrolase_fold"/>
</dbReference>
<reference evidence="2" key="1">
    <citation type="journal article" date="2011" name="Genome Res.">
        <title>Phylogeny-wide analysis of social amoeba genomes highlights ancient origins for complex intercellular communication.</title>
        <authorList>
            <person name="Heidel A.J."/>
            <person name="Lawal H.M."/>
            <person name="Felder M."/>
            <person name="Schilde C."/>
            <person name="Helps N.R."/>
            <person name="Tunggal B."/>
            <person name="Rivero F."/>
            <person name="John U."/>
            <person name="Schleicher M."/>
            <person name="Eichinger L."/>
            <person name="Platzer M."/>
            <person name="Noegel A.A."/>
            <person name="Schaap P."/>
            <person name="Gloeckner G."/>
        </authorList>
    </citation>
    <scope>NUCLEOTIDE SEQUENCE [LARGE SCALE GENOMIC DNA]</scope>
    <source>
        <strain evidence="2">SH3</strain>
    </source>
</reference>
<accession>F4PGJ6</accession>
<protein>
    <submittedName>
        <fullName evidence="1">Uncharacterized protein</fullName>
    </submittedName>
</protein>
<dbReference type="OrthoDB" id="15828at2759"/>
<dbReference type="AlphaFoldDB" id="F4PGJ6"/>
<evidence type="ECO:0000313" key="1">
    <source>
        <dbReference type="EMBL" id="EGG24830.1"/>
    </source>
</evidence>
<sequence length="187" mass="21969">MARWVVLNLKQKLRIEQICKYLDVSVDGFDQLQPEYMTQCFNPQILDRPDVIYSSYGACKDDVPFYSPLYFSNKYLREIEGRNDGLVSLKSAQWGNDFTIVENCDHRDVINWNPWFDALPIYHKILSWQSNQEELQQSENLVDSNSNNNTQQIMYLFTPNNNNNNNNNYNNKSLLAIITGILWQINN</sequence>
<dbReference type="RefSeq" id="XP_004362681.1">
    <property type="nucleotide sequence ID" value="XM_004362624.1"/>
</dbReference>
<dbReference type="STRING" id="1054147.F4PGJ6"/>
<dbReference type="EMBL" id="GL883006">
    <property type="protein sequence ID" value="EGG24830.1"/>
    <property type="molecule type" value="Genomic_DNA"/>
</dbReference>
<name>F4PGJ6_CACFS</name>
<keyword evidence="2" id="KW-1185">Reference proteome</keyword>
<dbReference type="Proteomes" id="UP000007797">
    <property type="component" value="Unassembled WGS sequence"/>
</dbReference>
<evidence type="ECO:0000313" key="2">
    <source>
        <dbReference type="Proteomes" id="UP000007797"/>
    </source>
</evidence>
<proteinExistence type="predicted"/>
<dbReference type="Gene3D" id="3.40.50.1820">
    <property type="entry name" value="alpha/beta hydrolase"/>
    <property type="match status" value="1"/>
</dbReference>
<dbReference type="GeneID" id="14877362"/>
<organism evidence="1 2">
    <name type="scientific">Cavenderia fasciculata</name>
    <name type="common">Slime mold</name>
    <name type="synonym">Dictyostelium fasciculatum</name>
    <dbReference type="NCBI Taxonomy" id="261658"/>
    <lineage>
        <taxon>Eukaryota</taxon>
        <taxon>Amoebozoa</taxon>
        <taxon>Evosea</taxon>
        <taxon>Eumycetozoa</taxon>
        <taxon>Dictyostelia</taxon>
        <taxon>Acytosteliales</taxon>
        <taxon>Cavenderiaceae</taxon>
        <taxon>Cavenderia</taxon>
    </lineage>
</organism>
<gene>
    <name evidence="1" type="ORF">DFA_03075</name>
</gene>
<dbReference type="KEGG" id="dfa:DFA_03075"/>